<keyword evidence="8" id="KW-0325">Glycoprotein</keyword>
<dbReference type="AlphaFoldDB" id="A0A5D2KQS8"/>
<feature type="binding site" evidence="11">
    <location>
        <position position="98"/>
    </location>
    <ligand>
        <name>Mn(2+)</name>
        <dbReference type="ChEBI" id="CHEBI:29035"/>
    </ligand>
</feature>
<feature type="signal peptide" evidence="13">
    <location>
        <begin position="1"/>
        <end position="18"/>
    </location>
</feature>
<organism evidence="15 16">
    <name type="scientific">Gossypium tomentosum</name>
    <name type="common">Hawaiian cotton</name>
    <name type="synonym">Gossypium sandvicense</name>
    <dbReference type="NCBI Taxonomy" id="34277"/>
    <lineage>
        <taxon>Eukaryota</taxon>
        <taxon>Viridiplantae</taxon>
        <taxon>Streptophyta</taxon>
        <taxon>Embryophyta</taxon>
        <taxon>Tracheophyta</taxon>
        <taxon>Spermatophyta</taxon>
        <taxon>Magnoliopsida</taxon>
        <taxon>eudicotyledons</taxon>
        <taxon>Gunneridae</taxon>
        <taxon>Pentapetalae</taxon>
        <taxon>rosids</taxon>
        <taxon>malvids</taxon>
        <taxon>Malvales</taxon>
        <taxon>Malvaceae</taxon>
        <taxon>Malvoideae</taxon>
        <taxon>Gossypium</taxon>
    </lineage>
</organism>
<dbReference type="EMBL" id="CM017627">
    <property type="protein sequence ID" value="TYH69194.1"/>
    <property type="molecule type" value="Genomic_DNA"/>
</dbReference>
<feature type="binding site" evidence="10">
    <location>
        <position position="105"/>
    </location>
    <ligand>
        <name>oxalate</name>
        <dbReference type="ChEBI" id="CHEBI:30623"/>
    </ligand>
</feature>
<dbReference type="Proteomes" id="UP000322667">
    <property type="component" value="Chromosome D05"/>
</dbReference>
<evidence type="ECO:0000256" key="8">
    <source>
        <dbReference type="ARBA" id="ARBA00023180"/>
    </source>
</evidence>
<dbReference type="InterPro" id="IPR014710">
    <property type="entry name" value="RmlC-like_jellyroll"/>
</dbReference>
<evidence type="ECO:0000256" key="3">
    <source>
        <dbReference type="ARBA" id="ARBA00022523"/>
    </source>
</evidence>
<evidence type="ECO:0000256" key="2">
    <source>
        <dbReference type="ARBA" id="ARBA00007456"/>
    </source>
</evidence>
<proteinExistence type="inferred from homology"/>
<evidence type="ECO:0000256" key="11">
    <source>
        <dbReference type="PIRSR" id="PIRSR601929-2"/>
    </source>
</evidence>
<feature type="disulfide bond" evidence="12">
    <location>
        <begin position="22"/>
        <end position="37"/>
    </location>
</feature>
<feature type="binding site" evidence="11">
    <location>
        <position position="105"/>
    </location>
    <ligand>
        <name>Mn(2+)</name>
        <dbReference type="ChEBI" id="CHEBI:29035"/>
    </ligand>
</feature>
<dbReference type="Pfam" id="PF00190">
    <property type="entry name" value="Cupin_1"/>
    <property type="match status" value="1"/>
</dbReference>
<evidence type="ECO:0000256" key="5">
    <source>
        <dbReference type="ARBA" id="ARBA00022723"/>
    </source>
</evidence>
<keyword evidence="9 10" id="KW-0464">Manganese</keyword>
<dbReference type="PANTHER" id="PTHR31238">
    <property type="entry name" value="GERMIN-LIKE PROTEIN SUBFAMILY 3 MEMBER 3"/>
    <property type="match status" value="1"/>
</dbReference>
<evidence type="ECO:0000256" key="9">
    <source>
        <dbReference type="ARBA" id="ARBA00023211"/>
    </source>
</evidence>
<keyword evidence="5 10" id="KW-0479">Metal-binding</keyword>
<protein>
    <recommendedName>
        <fullName evidence="13">Germin-like protein</fullName>
    </recommendedName>
</protein>
<dbReference type="FunFam" id="2.60.120.10:FF:000047">
    <property type="entry name" value="Auxin-binding protein ABP19a"/>
    <property type="match status" value="1"/>
</dbReference>
<gene>
    <name evidence="15" type="ORF">ES332_D05G038300v1</name>
</gene>
<keyword evidence="6 13" id="KW-0732">Signal</keyword>
<comment type="similarity">
    <text evidence="2 13">Belongs to the germin family.</text>
</comment>
<dbReference type="InterPro" id="IPR001929">
    <property type="entry name" value="Germin"/>
</dbReference>
<evidence type="ECO:0000256" key="4">
    <source>
        <dbReference type="ARBA" id="ARBA00022525"/>
    </source>
</evidence>
<evidence type="ECO:0000256" key="7">
    <source>
        <dbReference type="ARBA" id="ARBA00023157"/>
    </source>
</evidence>
<keyword evidence="4 13" id="KW-0964">Secreted</keyword>
<dbReference type="PRINTS" id="PR00325">
    <property type="entry name" value="GERMIN"/>
</dbReference>
<dbReference type="InterPro" id="IPR006045">
    <property type="entry name" value="Cupin_1"/>
</dbReference>
<feature type="domain" description="Cupin type-1" evidence="14">
    <location>
        <begin position="50"/>
        <end position="196"/>
    </location>
</feature>
<keyword evidence="3 13" id="KW-0052">Apoplast</keyword>
<keyword evidence="7 12" id="KW-1015">Disulfide bond</keyword>
<dbReference type="GO" id="GO:0030145">
    <property type="term" value="F:manganese ion binding"/>
    <property type="evidence" value="ECO:0007669"/>
    <property type="project" value="UniProtKB-UniRule"/>
</dbReference>
<dbReference type="GO" id="GO:0031012">
    <property type="term" value="C:extracellular matrix"/>
    <property type="evidence" value="ECO:0007669"/>
    <property type="project" value="UniProtKB-ARBA"/>
</dbReference>
<accession>A0A5D2KQS8</accession>
<evidence type="ECO:0000259" key="14">
    <source>
        <dbReference type="SMART" id="SM00835"/>
    </source>
</evidence>
<dbReference type="SUPFAM" id="SSF51182">
    <property type="entry name" value="RmlC-like cupins"/>
    <property type="match status" value="1"/>
</dbReference>
<reference evidence="15 16" key="1">
    <citation type="submission" date="2019-07" db="EMBL/GenBank/DDBJ databases">
        <title>WGS assembly of Gossypium tomentosum.</title>
        <authorList>
            <person name="Chen Z.J."/>
            <person name="Sreedasyam A."/>
            <person name="Ando A."/>
            <person name="Song Q."/>
            <person name="De L."/>
            <person name="Hulse-Kemp A."/>
            <person name="Ding M."/>
            <person name="Ye W."/>
            <person name="Kirkbride R."/>
            <person name="Jenkins J."/>
            <person name="Plott C."/>
            <person name="Lovell J."/>
            <person name="Lin Y.-M."/>
            <person name="Vaughn R."/>
            <person name="Liu B."/>
            <person name="Li W."/>
            <person name="Simpson S."/>
            <person name="Scheffler B."/>
            <person name="Saski C."/>
            <person name="Grover C."/>
            <person name="Hu G."/>
            <person name="Conover J."/>
            <person name="Carlson J."/>
            <person name="Shu S."/>
            <person name="Boston L."/>
            <person name="Williams M."/>
            <person name="Peterson D."/>
            <person name="Mcgee K."/>
            <person name="Jones D."/>
            <person name="Wendel J."/>
            <person name="Stelly D."/>
            <person name="Grimwood J."/>
            <person name="Schmutz J."/>
        </authorList>
    </citation>
    <scope>NUCLEOTIDE SEQUENCE [LARGE SCALE GENOMIC DNA]</scope>
    <source>
        <strain evidence="15">7179.01</strain>
    </source>
</reference>
<feature type="binding site" evidence="11">
    <location>
        <position position="144"/>
    </location>
    <ligand>
        <name>Mn(2+)</name>
        <dbReference type="ChEBI" id="CHEBI:29035"/>
    </ligand>
</feature>
<feature type="binding site" evidence="11">
    <location>
        <position position="100"/>
    </location>
    <ligand>
        <name>Mn(2+)</name>
        <dbReference type="ChEBI" id="CHEBI:29035"/>
    </ligand>
</feature>
<comment type="subcellular location">
    <subcellularLocation>
        <location evidence="1 13">Secreted</location>
        <location evidence="1 13">Extracellular space</location>
        <location evidence="1 13">Apoplast</location>
    </subcellularLocation>
</comment>
<dbReference type="SMART" id="SM00835">
    <property type="entry name" value="Cupin_1"/>
    <property type="match status" value="1"/>
</dbReference>
<dbReference type="InterPro" id="IPR011051">
    <property type="entry name" value="RmlC_Cupin_sf"/>
</dbReference>
<evidence type="ECO:0000256" key="6">
    <source>
        <dbReference type="ARBA" id="ARBA00022729"/>
    </source>
</evidence>
<keyword evidence="16" id="KW-1185">Reference proteome</keyword>
<name>A0A5D2KQS8_GOSTO</name>
<evidence type="ECO:0000313" key="15">
    <source>
        <dbReference type="EMBL" id="TYH69194.1"/>
    </source>
</evidence>
<dbReference type="InterPro" id="IPR019780">
    <property type="entry name" value="Germin_Mn-BS"/>
</dbReference>
<evidence type="ECO:0000256" key="10">
    <source>
        <dbReference type="PIRSR" id="PIRSR601929-1"/>
    </source>
</evidence>
<sequence length="206" mass="21813">MFLPIFFIFSFLFSSTNAADFCVGDLNGPVGPAGYSCKKTATEDDFSFSSLLRTAGNTSNLVKAAITPAFSIQFPGVNGLGISIARLDLAVGGVIPMHTHPRASELILVMDGTLFAGFISSDNKVYSKSLNEGDIMIFPQGLLHFQINTGKTQSVAFVSFNSADPGVQILDFALFTNDLPTDIIEGTTFLDAAQIKKLKGVLGGTG</sequence>
<feature type="binding site" evidence="10">
    <location>
        <position position="100"/>
    </location>
    <ligand>
        <name>oxalate</name>
        <dbReference type="ChEBI" id="CHEBI:30623"/>
    </ligand>
</feature>
<dbReference type="PROSITE" id="PS00725">
    <property type="entry name" value="GERMIN"/>
    <property type="match status" value="1"/>
</dbReference>
<dbReference type="Gene3D" id="2.60.120.10">
    <property type="entry name" value="Jelly Rolls"/>
    <property type="match status" value="1"/>
</dbReference>
<dbReference type="CDD" id="cd02241">
    <property type="entry name" value="cupin_OxOx"/>
    <property type="match status" value="1"/>
</dbReference>
<evidence type="ECO:0000313" key="16">
    <source>
        <dbReference type="Proteomes" id="UP000322667"/>
    </source>
</evidence>
<evidence type="ECO:0000256" key="13">
    <source>
        <dbReference type="RuleBase" id="RU366015"/>
    </source>
</evidence>
<evidence type="ECO:0000256" key="1">
    <source>
        <dbReference type="ARBA" id="ARBA00004271"/>
    </source>
</evidence>
<evidence type="ECO:0000256" key="12">
    <source>
        <dbReference type="PIRSR" id="PIRSR601929-3"/>
    </source>
</evidence>
<feature type="chain" id="PRO_5023078041" description="Germin-like protein" evidence="13">
    <location>
        <begin position="19"/>
        <end position="206"/>
    </location>
</feature>
<dbReference type="GO" id="GO:0048046">
    <property type="term" value="C:apoplast"/>
    <property type="evidence" value="ECO:0007669"/>
    <property type="project" value="UniProtKB-SubCell"/>
</dbReference>